<dbReference type="Proteomes" id="UP001497497">
    <property type="component" value="Unassembled WGS sequence"/>
</dbReference>
<evidence type="ECO:0000313" key="2">
    <source>
        <dbReference type="Proteomes" id="UP001497497"/>
    </source>
</evidence>
<evidence type="ECO:0000313" key="1">
    <source>
        <dbReference type="EMBL" id="CAL1532141.1"/>
    </source>
</evidence>
<comment type="caution">
    <text evidence="1">The sequence shown here is derived from an EMBL/GenBank/DDBJ whole genome shotgun (WGS) entry which is preliminary data.</text>
</comment>
<proteinExistence type="predicted"/>
<feature type="non-terminal residue" evidence="1">
    <location>
        <position position="215"/>
    </location>
</feature>
<name>A0AAV2HEA8_LYMST</name>
<dbReference type="AlphaFoldDB" id="A0AAV2HEA8"/>
<dbReference type="EMBL" id="CAXITT010000107">
    <property type="protein sequence ID" value="CAL1532141.1"/>
    <property type="molecule type" value="Genomic_DNA"/>
</dbReference>
<reference evidence="1 2" key="1">
    <citation type="submission" date="2024-04" db="EMBL/GenBank/DDBJ databases">
        <authorList>
            <consortium name="Genoscope - CEA"/>
            <person name="William W."/>
        </authorList>
    </citation>
    <scope>NUCLEOTIDE SEQUENCE [LARGE SCALE GENOMIC DNA]</scope>
</reference>
<protein>
    <submittedName>
        <fullName evidence="1">Uncharacterized protein</fullName>
    </submittedName>
</protein>
<gene>
    <name evidence="1" type="ORF">GSLYS_00006220001</name>
</gene>
<accession>A0AAV2HEA8</accession>
<organism evidence="1 2">
    <name type="scientific">Lymnaea stagnalis</name>
    <name type="common">Great pond snail</name>
    <name type="synonym">Helix stagnalis</name>
    <dbReference type="NCBI Taxonomy" id="6523"/>
    <lineage>
        <taxon>Eukaryota</taxon>
        <taxon>Metazoa</taxon>
        <taxon>Spiralia</taxon>
        <taxon>Lophotrochozoa</taxon>
        <taxon>Mollusca</taxon>
        <taxon>Gastropoda</taxon>
        <taxon>Heterobranchia</taxon>
        <taxon>Euthyneura</taxon>
        <taxon>Panpulmonata</taxon>
        <taxon>Hygrophila</taxon>
        <taxon>Lymnaeoidea</taxon>
        <taxon>Lymnaeidae</taxon>
        <taxon>Lymnaea</taxon>
    </lineage>
</organism>
<keyword evidence="2" id="KW-1185">Reference proteome</keyword>
<sequence>MCIFICRFSVVPQPRNPYIFSPPRLAPRPCQVTRINPRCHIRAWVLHLIVVIRTHSRKTTWEDWRESDTVGTELFFKKMKVALIILFALPIALAEERTPKRVCFAKEYQTDFYDAKNNMLGRLTVDFNRKLSAFVFKRSMIRLVYDFEHSLVYHIFDQYCVYNEVDAEHAPNGHCLKDEAKVIANGKIITSTGKSGIVIYENRRATLGKMQIVTT</sequence>